<dbReference type="InterPro" id="IPR002930">
    <property type="entry name" value="GCV_H"/>
</dbReference>
<proteinExistence type="predicted"/>
<dbReference type="InterPro" id="IPR011053">
    <property type="entry name" value="Single_hybrid_motif"/>
</dbReference>
<evidence type="ECO:0000256" key="1">
    <source>
        <dbReference type="SAM" id="MobiDB-lite"/>
    </source>
</evidence>
<dbReference type="GO" id="GO:0005960">
    <property type="term" value="C:glycine cleavage complex"/>
    <property type="evidence" value="ECO:0007669"/>
    <property type="project" value="InterPro"/>
</dbReference>
<dbReference type="PANTHER" id="PTHR11715:SF3">
    <property type="entry name" value="GLYCINE CLEAVAGE SYSTEM H PROTEIN-RELATED"/>
    <property type="match status" value="1"/>
</dbReference>
<dbReference type="GO" id="GO:0005737">
    <property type="term" value="C:cytoplasm"/>
    <property type="evidence" value="ECO:0007669"/>
    <property type="project" value="TreeGrafter"/>
</dbReference>
<dbReference type="AlphaFoldDB" id="A0A075G6X7"/>
<name>A0A075G6X7_9EURY</name>
<dbReference type="GO" id="GO:0009249">
    <property type="term" value="P:protein lipoylation"/>
    <property type="evidence" value="ECO:0007669"/>
    <property type="project" value="TreeGrafter"/>
</dbReference>
<dbReference type="Gene3D" id="2.40.50.100">
    <property type="match status" value="1"/>
</dbReference>
<dbReference type="EMBL" id="KF900508">
    <property type="protein sequence ID" value="AIE97472.1"/>
    <property type="molecule type" value="Genomic_DNA"/>
</dbReference>
<dbReference type="InterPro" id="IPR018247">
    <property type="entry name" value="EF_Hand_1_Ca_BS"/>
</dbReference>
<accession>A0A075G6X7</accession>
<dbReference type="SUPFAM" id="SSF51230">
    <property type="entry name" value="Single hybrid motif"/>
    <property type="match status" value="1"/>
</dbReference>
<dbReference type="GO" id="GO:0019464">
    <property type="term" value="P:glycine decarboxylation via glycine cleavage system"/>
    <property type="evidence" value="ECO:0007669"/>
    <property type="project" value="InterPro"/>
</dbReference>
<dbReference type="InterPro" id="IPR033753">
    <property type="entry name" value="GCV_H/Fam206"/>
</dbReference>
<sequence>MLDDKAETVKIGISEFLRAEYGDIVRVVLTRPEDDSEFKLESDAEVNDDDSPGIMGSGDELGVEDLLITVLANYDGDMETILINSPVPCKILELNGEVEDNPDLVNDDAYGDGWCMIVKPHDFDEDQFLDQKEYIEMLHELP</sequence>
<dbReference type="PROSITE" id="PS00018">
    <property type="entry name" value="EF_HAND_1"/>
    <property type="match status" value="1"/>
</dbReference>
<evidence type="ECO:0000313" key="2">
    <source>
        <dbReference type="EMBL" id="AIE97472.1"/>
    </source>
</evidence>
<organism evidence="2">
    <name type="scientific">uncultured marine group II/III euryarchaeote KM3_01_B07</name>
    <dbReference type="NCBI Taxonomy" id="1457832"/>
    <lineage>
        <taxon>Archaea</taxon>
        <taxon>Methanobacteriati</taxon>
        <taxon>Methanobacteriota</taxon>
        <taxon>environmental samples</taxon>
    </lineage>
</organism>
<dbReference type="Pfam" id="PF01597">
    <property type="entry name" value="GCV_H"/>
    <property type="match status" value="1"/>
</dbReference>
<feature type="region of interest" description="Disordered" evidence="1">
    <location>
        <begin position="35"/>
        <end position="58"/>
    </location>
</feature>
<reference evidence="2" key="1">
    <citation type="journal article" date="2014" name="Genome Biol. Evol.">
        <title>Pangenome evidence for extensive interdomain horizontal transfer affecting lineage core and shell genes in uncultured planktonic thaumarchaeota and euryarchaeota.</title>
        <authorList>
            <person name="Deschamps P."/>
            <person name="Zivanovic Y."/>
            <person name="Moreira D."/>
            <person name="Rodriguez-Valera F."/>
            <person name="Lopez-Garcia P."/>
        </authorList>
    </citation>
    <scope>NUCLEOTIDE SEQUENCE</scope>
</reference>
<protein>
    <submittedName>
        <fullName evidence="2">Glycine cleavage system H protein</fullName>
    </submittedName>
</protein>
<dbReference type="PANTHER" id="PTHR11715">
    <property type="entry name" value="GLYCINE CLEAVAGE SYSTEM H PROTEIN"/>
    <property type="match status" value="1"/>
</dbReference>